<dbReference type="EMBL" id="FOCP01000018">
    <property type="protein sequence ID" value="SEN43430.1"/>
    <property type="molecule type" value="Genomic_DNA"/>
</dbReference>
<dbReference type="Proteomes" id="UP000199459">
    <property type="component" value="Unassembled WGS sequence"/>
</dbReference>
<accession>A0A1H8GI07</accession>
<evidence type="ECO:0000313" key="2">
    <source>
        <dbReference type="Proteomes" id="UP000199459"/>
    </source>
</evidence>
<reference evidence="1 2" key="1">
    <citation type="submission" date="2016-10" db="EMBL/GenBank/DDBJ databases">
        <authorList>
            <person name="de Groot N.N."/>
        </authorList>
    </citation>
    <scope>NUCLEOTIDE SEQUENCE [LARGE SCALE GENOMIC DNA]</scope>
    <source>
        <strain evidence="1 2">Nm22</strain>
    </source>
</reference>
<proteinExistence type="predicted"/>
<evidence type="ECO:0000313" key="1">
    <source>
        <dbReference type="EMBL" id="SEN43430.1"/>
    </source>
</evidence>
<dbReference type="RefSeq" id="WP_090633328.1">
    <property type="nucleotide sequence ID" value="NZ_FOCP01000018.1"/>
</dbReference>
<sequence length="146" mass="15570">MASGDVEYSPGSQTTVITGAATRASGAFSTSGEQTNTLSGNKYPFANASLSCSFSVAPSEGDLVHLYVRGLNIDGTSDATEPEDGYEHIHIGSFPVKDVTSQQYILLPNVPLLYGDQSFYIENDADQTMDSDYVVKITPLTFNQAA</sequence>
<dbReference type="AlphaFoldDB" id="A0A1H8GI07"/>
<organism evidence="1 2">
    <name type="scientific">Nitrosomonas marina</name>
    <dbReference type="NCBI Taxonomy" id="917"/>
    <lineage>
        <taxon>Bacteria</taxon>
        <taxon>Pseudomonadati</taxon>
        <taxon>Pseudomonadota</taxon>
        <taxon>Betaproteobacteria</taxon>
        <taxon>Nitrosomonadales</taxon>
        <taxon>Nitrosomonadaceae</taxon>
        <taxon>Nitrosomonas</taxon>
    </lineage>
</organism>
<name>A0A1H8GI07_9PROT</name>
<gene>
    <name evidence="1" type="ORF">SAMN05216325_11826</name>
</gene>
<protein>
    <submittedName>
        <fullName evidence="1">Uncharacterized protein</fullName>
    </submittedName>
</protein>